<organism evidence="2 3">
    <name type="scientific">Trichococcus palustris</name>
    <dbReference type="NCBI Taxonomy" id="140314"/>
    <lineage>
        <taxon>Bacteria</taxon>
        <taxon>Bacillati</taxon>
        <taxon>Bacillota</taxon>
        <taxon>Bacilli</taxon>
        <taxon>Lactobacillales</taxon>
        <taxon>Carnobacteriaceae</taxon>
        <taxon>Trichococcus</taxon>
    </lineage>
</organism>
<dbReference type="Proteomes" id="UP000242754">
    <property type="component" value="Unassembled WGS sequence"/>
</dbReference>
<proteinExistence type="predicted"/>
<dbReference type="OrthoDB" id="1092608at2"/>
<dbReference type="STRING" id="140314.SAMN04488076_1074"/>
<protein>
    <submittedName>
        <fullName evidence="2">Aldolase-type tim barrel</fullName>
    </submittedName>
</protein>
<dbReference type="InterPro" id="IPR013785">
    <property type="entry name" value="Aldolase_TIM"/>
</dbReference>
<dbReference type="RefSeq" id="WP_087033981.1">
    <property type="nucleotide sequence ID" value="NZ_FJNE01000008.1"/>
</dbReference>
<gene>
    <name evidence="2" type="ORF">Tpal_2434</name>
</gene>
<keyword evidence="3" id="KW-1185">Reference proteome</keyword>
<dbReference type="EMBL" id="FJNE01000008">
    <property type="protein sequence ID" value="CZQ99878.1"/>
    <property type="molecule type" value="Genomic_DNA"/>
</dbReference>
<dbReference type="AlphaFoldDB" id="A0A143YVI7"/>
<accession>A0A143YVI7</accession>
<evidence type="ECO:0000256" key="1">
    <source>
        <dbReference type="SAM" id="MobiDB-lite"/>
    </source>
</evidence>
<reference evidence="2 3" key="1">
    <citation type="submission" date="2016-02" db="EMBL/GenBank/DDBJ databases">
        <authorList>
            <person name="Wen L."/>
            <person name="He K."/>
            <person name="Yang H."/>
        </authorList>
    </citation>
    <scope>NUCLEOTIDE SEQUENCE [LARGE SCALE GENOMIC DNA]</scope>
    <source>
        <strain evidence="2">Trichococcus palustris</strain>
    </source>
</reference>
<dbReference type="SUPFAM" id="SSF51412">
    <property type="entry name" value="Inosine monophosphate dehydrogenase (IMPDH)"/>
    <property type="match status" value="1"/>
</dbReference>
<sequence length="249" mass="27181">MEKRTKKEAPSITTDLRSDTIQVPSVIRNCSGIRIFGKRIKSLIFTTDIAIILNNDADAVIAVYPFTPHPAVIQSIANVSTIPILSGVGGGTTQGKRSANIALFSEAQGSLAVVVNAPTPLETIKQIEETVDIPIVCTIVSEYMDIQARLDAGVDILNVSGGSDTAYIVSRIREKFPDVPIIATGGPDDEAIMETINAGANAISWTPPSNGELFRRKMDKYREKEREKYMQSHQGLTIEEVEELEEHKD</sequence>
<dbReference type="Gene3D" id="3.20.20.70">
    <property type="entry name" value="Aldolase class I"/>
    <property type="match status" value="1"/>
</dbReference>
<feature type="compositionally biased region" description="Acidic residues" evidence="1">
    <location>
        <begin position="239"/>
        <end position="249"/>
    </location>
</feature>
<feature type="region of interest" description="Disordered" evidence="1">
    <location>
        <begin position="229"/>
        <end position="249"/>
    </location>
</feature>
<evidence type="ECO:0000313" key="2">
    <source>
        <dbReference type="EMBL" id="CZQ99878.1"/>
    </source>
</evidence>
<name>A0A143YVI7_9LACT</name>
<evidence type="ECO:0000313" key="3">
    <source>
        <dbReference type="Proteomes" id="UP000242754"/>
    </source>
</evidence>